<dbReference type="Proteomes" id="UP000541558">
    <property type="component" value="Unassembled WGS sequence"/>
</dbReference>
<name>A0A8H5BCF9_9AGAR</name>
<dbReference type="InterPro" id="IPR018535">
    <property type="entry name" value="DUF1996"/>
</dbReference>
<dbReference type="PANTHER" id="PTHR43662:SF3">
    <property type="entry name" value="DOMAIN PROTEIN, PUTATIVE (AFU_ORTHOLOGUE AFUA_6G11970)-RELATED"/>
    <property type="match status" value="1"/>
</dbReference>
<reference evidence="2 3" key="1">
    <citation type="journal article" date="2020" name="ISME J.">
        <title>Uncovering the hidden diversity of litter-decomposition mechanisms in mushroom-forming fungi.</title>
        <authorList>
            <person name="Floudas D."/>
            <person name="Bentzer J."/>
            <person name="Ahren D."/>
            <person name="Johansson T."/>
            <person name="Persson P."/>
            <person name="Tunlid A."/>
        </authorList>
    </citation>
    <scope>NUCLEOTIDE SEQUENCE [LARGE SCALE GENOMIC DNA]</scope>
    <source>
        <strain evidence="2 3">CBS 175.51</strain>
    </source>
</reference>
<keyword evidence="3" id="KW-1185">Reference proteome</keyword>
<proteinExistence type="predicted"/>
<dbReference type="EMBL" id="JAACJK010000170">
    <property type="protein sequence ID" value="KAF5320341.1"/>
    <property type="molecule type" value="Genomic_DNA"/>
</dbReference>
<dbReference type="PANTHER" id="PTHR43662">
    <property type="match status" value="1"/>
</dbReference>
<sequence>MLWVVPQIANHNRAGPGYQNGGMTVYYFQPRAPTKNLDIVAFRKGFRMIVGHPNKRSDDIDPNLTEAKAVSFRCFVSTTDLNFKYAGMGSTSTPKVTPSHVAHPLGPKTDGLQFFGTDCPDTHPVRLPLLFFEIVWDTRPFNNPALSLFGPQTEASHSS</sequence>
<comment type="caution">
    <text evidence="2">The sequence shown here is derived from an EMBL/GenBank/DDBJ whole genome shotgun (WGS) entry which is preliminary data.</text>
</comment>
<organism evidence="2 3">
    <name type="scientific">Ephemerocybe angulata</name>
    <dbReference type="NCBI Taxonomy" id="980116"/>
    <lineage>
        <taxon>Eukaryota</taxon>
        <taxon>Fungi</taxon>
        <taxon>Dikarya</taxon>
        <taxon>Basidiomycota</taxon>
        <taxon>Agaricomycotina</taxon>
        <taxon>Agaricomycetes</taxon>
        <taxon>Agaricomycetidae</taxon>
        <taxon>Agaricales</taxon>
        <taxon>Agaricineae</taxon>
        <taxon>Psathyrellaceae</taxon>
        <taxon>Ephemerocybe</taxon>
    </lineage>
</organism>
<dbReference type="Pfam" id="PF09362">
    <property type="entry name" value="DUF1996"/>
    <property type="match status" value="1"/>
</dbReference>
<evidence type="ECO:0000313" key="3">
    <source>
        <dbReference type="Proteomes" id="UP000541558"/>
    </source>
</evidence>
<protein>
    <recommendedName>
        <fullName evidence="1">DUF1996 domain-containing protein</fullName>
    </recommendedName>
</protein>
<accession>A0A8H5BCF9</accession>
<dbReference type="AlphaFoldDB" id="A0A8H5BCF9"/>
<gene>
    <name evidence="2" type="ORF">D9611_011265</name>
</gene>
<evidence type="ECO:0000259" key="1">
    <source>
        <dbReference type="Pfam" id="PF09362"/>
    </source>
</evidence>
<feature type="domain" description="DUF1996" evidence="1">
    <location>
        <begin position="17"/>
        <end position="144"/>
    </location>
</feature>
<dbReference type="OrthoDB" id="74764at2759"/>
<evidence type="ECO:0000313" key="2">
    <source>
        <dbReference type="EMBL" id="KAF5320341.1"/>
    </source>
</evidence>